<dbReference type="InterPro" id="IPR014718">
    <property type="entry name" value="GH-type_carb-bd"/>
</dbReference>
<sequence>MNTTAKKVTVSQQYYGLIDNNEVYAFILKNSMVEIGITNLGCIILSVNTPDKNGDTKNIVAGFKTIPEYKNNKDFFGCVVGRYANRISNGCFKIGEKTYQLQLNDGNNNLHGGTVGFDKKVWNLQRIISNENEAGVELSYLSKDGEEGFPGNLEVSVTYLLNHRNELTIHYKATTDKATPVSLTNHSYFNLTGFENNSVLNHSLTIYSNEYTEKNEHNQPTGKFINVANTVFDFRSAKRLGTAINDAVLKNDRGYDHNFVLKHHHSEELVHAATLSDNETGRKMDVYTTAPGIQVYTANFWDGSVNGSQNVIYKKHSAIALETQLFPDSPNHAHFPTAILHPGEEYNSTTIYTFGFTHS</sequence>
<dbReference type="GO" id="GO:0033499">
    <property type="term" value="P:galactose catabolic process via UDP-galactose, Leloir pathway"/>
    <property type="evidence" value="ECO:0007669"/>
    <property type="project" value="TreeGrafter"/>
</dbReference>
<evidence type="ECO:0000256" key="5">
    <source>
        <dbReference type="ARBA" id="ARBA00011245"/>
    </source>
</evidence>
<dbReference type="PANTHER" id="PTHR10091">
    <property type="entry name" value="ALDOSE-1-EPIMERASE"/>
    <property type="match status" value="1"/>
</dbReference>
<dbReference type="EC" id="5.1.3.3" evidence="6 11"/>
<evidence type="ECO:0000256" key="8">
    <source>
        <dbReference type="ARBA" id="ARBA00022837"/>
    </source>
</evidence>
<proteinExistence type="inferred from homology"/>
<reference evidence="15 16" key="1">
    <citation type="submission" date="2019-05" db="EMBL/GenBank/DDBJ databases">
        <title>Panacibacter sp. strain 17mud1-8 Genome sequencing and assembly.</title>
        <authorList>
            <person name="Chhetri G."/>
        </authorList>
    </citation>
    <scope>NUCLEOTIDE SEQUENCE [LARGE SCALE GENOMIC DNA]</scope>
    <source>
        <strain evidence="15 16">17mud1-8</strain>
    </source>
</reference>
<comment type="similarity">
    <text evidence="4 11">Belongs to the aldose epimerase family.</text>
</comment>
<evidence type="ECO:0000256" key="11">
    <source>
        <dbReference type="PIRNR" id="PIRNR005096"/>
    </source>
</evidence>
<comment type="catalytic activity">
    <reaction evidence="1 11">
        <text>alpha-D-glucose = beta-D-glucose</text>
        <dbReference type="Rhea" id="RHEA:10264"/>
        <dbReference type="ChEBI" id="CHEBI:15903"/>
        <dbReference type="ChEBI" id="CHEBI:17925"/>
        <dbReference type="EC" id="5.1.3.3"/>
    </reaction>
</comment>
<comment type="cofactor">
    <cofactor evidence="2">
        <name>Ca(2+)</name>
        <dbReference type="ChEBI" id="CHEBI:29108"/>
    </cofactor>
</comment>
<feature type="active site" description="Proton donor" evidence="12">
    <location>
        <position position="186"/>
    </location>
</feature>
<keyword evidence="9 11" id="KW-0413">Isomerase</keyword>
<dbReference type="InterPro" id="IPR018052">
    <property type="entry name" value="Ald1_epimerase_CS"/>
</dbReference>
<comment type="caution">
    <text evidence="15">The sequence shown here is derived from an EMBL/GenBank/DDBJ whole genome shotgun (WGS) entry which is preliminary data.</text>
</comment>
<evidence type="ECO:0000256" key="1">
    <source>
        <dbReference type="ARBA" id="ARBA00001614"/>
    </source>
</evidence>
<evidence type="ECO:0000313" key="16">
    <source>
        <dbReference type="Proteomes" id="UP000305848"/>
    </source>
</evidence>
<evidence type="ECO:0000256" key="6">
    <source>
        <dbReference type="ARBA" id="ARBA00013185"/>
    </source>
</evidence>
<dbReference type="CDD" id="cd09019">
    <property type="entry name" value="galactose_mutarotase_like"/>
    <property type="match status" value="1"/>
</dbReference>
<comment type="subunit">
    <text evidence="5">Monomer.</text>
</comment>
<dbReference type="SUPFAM" id="SSF74650">
    <property type="entry name" value="Galactose mutarotase-like"/>
    <property type="match status" value="1"/>
</dbReference>
<feature type="binding site" evidence="13">
    <location>
        <position position="256"/>
    </location>
    <ligand>
        <name>beta-D-galactose</name>
        <dbReference type="ChEBI" id="CHEBI:27667"/>
    </ligand>
</feature>
<dbReference type="EMBL" id="SZQL01000032">
    <property type="protein sequence ID" value="TKK64541.1"/>
    <property type="molecule type" value="Genomic_DNA"/>
</dbReference>
<keyword evidence="8" id="KW-0106">Calcium</keyword>
<dbReference type="AlphaFoldDB" id="A0A4U3KQT3"/>
<comment type="pathway">
    <text evidence="3 11">Carbohydrate metabolism; hexose metabolism.</text>
</comment>
<evidence type="ECO:0000256" key="12">
    <source>
        <dbReference type="PIRSR" id="PIRSR005096-1"/>
    </source>
</evidence>
<dbReference type="Gene3D" id="2.70.98.10">
    <property type="match status" value="1"/>
</dbReference>
<evidence type="ECO:0000313" key="15">
    <source>
        <dbReference type="EMBL" id="TKK64541.1"/>
    </source>
</evidence>
<evidence type="ECO:0000256" key="4">
    <source>
        <dbReference type="ARBA" id="ARBA00006206"/>
    </source>
</evidence>
<dbReference type="InterPro" id="IPR008183">
    <property type="entry name" value="Aldose_1/G6P_1-epimerase"/>
</dbReference>
<dbReference type="PIRSF" id="PIRSF005096">
    <property type="entry name" value="GALM"/>
    <property type="match status" value="1"/>
</dbReference>
<dbReference type="PROSITE" id="PS00545">
    <property type="entry name" value="ALDOSE_1_EPIMERASE"/>
    <property type="match status" value="1"/>
</dbReference>
<dbReference type="NCBIfam" id="NF008277">
    <property type="entry name" value="PRK11055.1"/>
    <property type="match status" value="1"/>
</dbReference>
<keyword evidence="16" id="KW-1185">Reference proteome</keyword>
<keyword evidence="10 11" id="KW-0119">Carbohydrate metabolism</keyword>
<dbReference type="PANTHER" id="PTHR10091:SF0">
    <property type="entry name" value="GALACTOSE MUTAROTASE"/>
    <property type="match status" value="1"/>
</dbReference>
<feature type="active site" description="Proton acceptor" evidence="12">
    <location>
        <position position="322"/>
    </location>
</feature>
<dbReference type="InterPro" id="IPR011013">
    <property type="entry name" value="Gal_mutarotase_sf_dom"/>
</dbReference>
<dbReference type="UniPathway" id="UPA00242"/>
<dbReference type="GO" id="GO:0006006">
    <property type="term" value="P:glucose metabolic process"/>
    <property type="evidence" value="ECO:0007669"/>
    <property type="project" value="TreeGrafter"/>
</dbReference>
<name>A0A4U3KQT3_9BACT</name>
<dbReference type="RefSeq" id="WP_137264043.1">
    <property type="nucleotide sequence ID" value="NZ_SZQL01000032.1"/>
</dbReference>
<dbReference type="OrthoDB" id="9779408at2"/>
<feature type="binding site" evidence="14">
    <location>
        <begin position="186"/>
        <end position="188"/>
    </location>
    <ligand>
        <name>beta-D-galactose</name>
        <dbReference type="ChEBI" id="CHEBI:27667"/>
    </ligand>
</feature>
<dbReference type="Pfam" id="PF01263">
    <property type="entry name" value="Aldose_epim"/>
    <property type="match status" value="1"/>
</dbReference>
<accession>A0A4U3KQT3</accession>
<evidence type="ECO:0000256" key="14">
    <source>
        <dbReference type="PIRSR" id="PIRSR005096-3"/>
    </source>
</evidence>
<gene>
    <name evidence="15" type="ORF">FC093_22330</name>
</gene>
<dbReference type="InterPro" id="IPR047215">
    <property type="entry name" value="Galactose_mutarotase-like"/>
</dbReference>
<protein>
    <recommendedName>
        <fullName evidence="7 11">Aldose 1-epimerase</fullName>
        <ecNumber evidence="6 11">5.1.3.3</ecNumber>
    </recommendedName>
</protein>
<evidence type="ECO:0000256" key="2">
    <source>
        <dbReference type="ARBA" id="ARBA00001913"/>
    </source>
</evidence>
<dbReference type="Proteomes" id="UP000305848">
    <property type="component" value="Unassembled WGS sequence"/>
</dbReference>
<feature type="binding site" evidence="14">
    <location>
        <begin position="85"/>
        <end position="86"/>
    </location>
    <ligand>
        <name>beta-D-galactose</name>
        <dbReference type="ChEBI" id="CHEBI:27667"/>
    </ligand>
</feature>
<evidence type="ECO:0000256" key="3">
    <source>
        <dbReference type="ARBA" id="ARBA00005028"/>
    </source>
</evidence>
<dbReference type="GO" id="GO:0004034">
    <property type="term" value="F:aldose 1-epimerase activity"/>
    <property type="evidence" value="ECO:0007669"/>
    <property type="project" value="UniProtKB-EC"/>
</dbReference>
<evidence type="ECO:0000256" key="9">
    <source>
        <dbReference type="ARBA" id="ARBA00023235"/>
    </source>
</evidence>
<evidence type="ECO:0000256" key="10">
    <source>
        <dbReference type="ARBA" id="ARBA00023277"/>
    </source>
</evidence>
<dbReference type="GO" id="GO:0030246">
    <property type="term" value="F:carbohydrate binding"/>
    <property type="evidence" value="ECO:0007669"/>
    <property type="project" value="InterPro"/>
</dbReference>
<organism evidence="15 16">
    <name type="scientific">Ilyomonas limi</name>
    <dbReference type="NCBI Taxonomy" id="2575867"/>
    <lineage>
        <taxon>Bacteria</taxon>
        <taxon>Pseudomonadati</taxon>
        <taxon>Bacteroidota</taxon>
        <taxon>Chitinophagia</taxon>
        <taxon>Chitinophagales</taxon>
        <taxon>Chitinophagaceae</taxon>
        <taxon>Ilyomonas</taxon>
    </lineage>
</organism>
<evidence type="ECO:0000256" key="7">
    <source>
        <dbReference type="ARBA" id="ARBA00014165"/>
    </source>
</evidence>
<dbReference type="InterPro" id="IPR015443">
    <property type="entry name" value="Aldose_1-epimerase"/>
</dbReference>
<evidence type="ECO:0000256" key="13">
    <source>
        <dbReference type="PIRSR" id="PIRSR005096-2"/>
    </source>
</evidence>